<protein>
    <recommendedName>
        <fullName evidence="4">Putative pterin-4-alpha-carbinolamine dehydratase</fullName>
        <ecNumber evidence="3">4.2.1.96</ecNumber>
    </recommendedName>
</protein>
<dbReference type="EMBL" id="FMCW01000005">
    <property type="protein sequence ID" value="SCE76593.1"/>
    <property type="molecule type" value="Genomic_DNA"/>
</dbReference>
<dbReference type="GO" id="GO:0008124">
    <property type="term" value="F:4-alpha-hydroxytetrahydrobiopterin dehydratase activity"/>
    <property type="evidence" value="ECO:0007669"/>
    <property type="project" value="UniProtKB-EC"/>
</dbReference>
<evidence type="ECO:0000256" key="1">
    <source>
        <dbReference type="ARBA" id="ARBA00001554"/>
    </source>
</evidence>
<dbReference type="Pfam" id="PF01329">
    <property type="entry name" value="Pterin_4a"/>
    <property type="match status" value="1"/>
</dbReference>
<proteinExistence type="inferred from homology"/>
<evidence type="ECO:0000313" key="9">
    <source>
        <dbReference type="Proteomes" id="UP000199375"/>
    </source>
</evidence>
<accession>A0A0D0WX11</accession>
<dbReference type="EMBL" id="JXSX01000002">
    <property type="protein sequence ID" value="KIR63114.1"/>
    <property type="molecule type" value="Genomic_DNA"/>
</dbReference>
<dbReference type="EC" id="4.2.1.96" evidence="3"/>
<dbReference type="SUPFAM" id="SSF55248">
    <property type="entry name" value="PCD-like"/>
    <property type="match status" value="1"/>
</dbReference>
<dbReference type="Gene3D" id="3.30.1360.20">
    <property type="entry name" value="Transcriptional coactivator/pterin dehydratase"/>
    <property type="match status" value="1"/>
</dbReference>
<keyword evidence="5" id="KW-0456">Lyase</keyword>
<dbReference type="Proteomes" id="UP000032254">
    <property type="component" value="Unassembled WGS sequence"/>
</dbReference>
<organism evidence="6 8">
    <name type="scientific">Micromonospora haikouensis</name>
    <dbReference type="NCBI Taxonomy" id="686309"/>
    <lineage>
        <taxon>Bacteria</taxon>
        <taxon>Bacillati</taxon>
        <taxon>Actinomycetota</taxon>
        <taxon>Actinomycetes</taxon>
        <taxon>Micromonosporales</taxon>
        <taxon>Micromonosporaceae</taxon>
        <taxon>Micromonospora</taxon>
    </lineage>
</organism>
<dbReference type="RefSeq" id="WP_043965764.1">
    <property type="nucleotide sequence ID" value="NZ_CBDREH010000010.1"/>
</dbReference>
<accession>A0A1C4UY27</accession>
<evidence type="ECO:0000313" key="6">
    <source>
        <dbReference type="EMBL" id="KIR63114.1"/>
    </source>
</evidence>
<evidence type="ECO:0000313" key="7">
    <source>
        <dbReference type="EMBL" id="SCE76593.1"/>
    </source>
</evidence>
<comment type="similarity">
    <text evidence="2">Belongs to the pterin-4-alpha-carbinolamine dehydratase family.</text>
</comment>
<dbReference type="AlphaFoldDB" id="A0A0D0WX11"/>
<dbReference type="Proteomes" id="UP000199375">
    <property type="component" value="Unassembled WGS sequence"/>
</dbReference>
<dbReference type="GO" id="GO:0006729">
    <property type="term" value="P:tetrahydrobiopterin biosynthetic process"/>
    <property type="evidence" value="ECO:0007669"/>
    <property type="project" value="InterPro"/>
</dbReference>
<name>A0A0D0WX11_9ACTN</name>
<evidence type="ECO:0000256" key="4">
    <source>
        <dbReference type="ARBA" id="ARBA00021735"/>
    </source>
</evidence>
<reference evidence="6 8" key="1">
    <citation type="submission" date="2015-01" db="EMBL/GenBank/DDBJ databases">
        <title>Sequencing and annotation of Micromonospora carbonacea strain JXNU-1 genome.</title>
        <authorList>
            <person name="Long Z."/>
            <person name="Huang Y."/>
            <person name="Jiang Y."/>
        </authorList>
    </citation>
    <scope>NUCLEOTIDE SEQUENCE [LARGE SCALE GENOMIC DNA]</scope>
    <source>
        <strain evidence="6 8">JXNU-1</strain>
    </source>
</reference>
<dbReference type="InterPro" id="IPR001533">
    <property type="entry name" value="Pterin_deHydtase"/>
</dbReference>
<comment type="catalytic activity">
    <reaction evidence="1">
        <text>(4aS,6R)-4a-hydroxy-L-erythro-5,6,7,8-tetrahydrobiopterin = (6R)-L-erythro-6,7-dihydrobiopterin + H2O</text>
        <dbReference type="Rhea" id="RHEA:11920"/>
        <dbReference type="ChEBI" id="CHEBI:15377"/>
        <dbReference type="ChEBI" id="CHEBI:15642"/>
        <dbReference type="ChEBI" id="CHEBI:43120"/>
        <dbReference type="EC" id="4.2.1.96"/>
    </reaction>
</comment>
<keyword evidence="8" id="KW-1185">Reference proteome</keyword>
<dbReference type="GeneID" id="301306276"/>
<dbReference type="OrthoDB" id="5188379at2"/>
<evidence type="ECO:0000256" key="3">
    <source>
        <dbReference type="ARBA" id="ARBA00013252"/>
    </source>
</evidence>
<evidence type="ECO:0000313" key="8">
    <source>
        <dbReference type="Proteomes" id="UP000032254"/>
    </source>
</evidence>
<dbReference type="InterPro" id="IPR036428">
    <property type="entry name" value="PCD_sf"/>
</dbReference>
<evidence type="ECO:0000256" key="2">
    <source>
        <dbReference type="ARBA" id="ARBA00006472"/>
    </source>
</evidence>
<evidence type="ECO:0000256" key="5">
    <source>
        <dbReference type="ARBA" id="ARBA00023239"/>
    </source>
</evidence>
<reference evidence="7 9" key="2">
    <citation type="submission" date="2016-06" db="EMBL/GenBank/DDBJ databases">
        <authorList>
            <person name="Kjaerup R.B."/>
            <person name="Dalgaard T.S."/>
            <person name="Juul-Madsen H.R."/>
        </authorList>
    </citation>
    <scope>NUCLEOTIDE SEQUENCE [LARGE SCALE GENOMIC DNA]</scope>
    <source>
        <strain evidence="7 9">DSM 45626</strain>
    </source>
</reference>
<gene>
    <name evidence="7" type="ORF">GA0070558_105211</name>
    <name evidence="6" type="ORF">TK50_19680</name>
</gene>
<dbReference type="PATRIC" id="fig|47853.6.peg.4119"/>
<sequence length="102" mass="11491">MRVLFRSRAKHDYLSDALTLLTGWTREGEQIRRTLVIDDTQHAALTERVKVVADALHLRPEISRRDDRTQIRVGHGDGAPLSEGEVLLAARIEDAYRTVTGS</sequence>